<gene>
    <name evidence="3" type="ORF">NM961_04555</name>
</gene>
<organism evidence="3 4">
    <name type="scientific">Tahibacter harae</name>
    <dbReference type="NCBI Taxonomy" id="2963937"/>
    <lineage>
        <taxon>Bacteria</taxon>
        <taxon>Pseudomonadati</taxon>
        <taxon>Pseudomonadota</taxon>
        <taxon>Gammaproteobacteria</taxon>
        <taxon>Lysobacterales</taxon>
        <taxon>Rhodanobacteraceae</taxon>
        <taxon>Tahibacter</taxon>
    </lineage>
</organism>
<feature type="region of interest" description="Disordered" evidence="1">
    <location>
        <begin position="270"/>
        <end position="292"/>
    </location>
</feature>
<dbReference type="EMBL" id="JANFQO010000003">
    <property type="protein sequence ID" value="MCQ4163975.1"/>
    <property type="molecule type" value="Genomic_DNA"/>
</dbReference>
<evidence type="ECO:0000313" key="4">
    <source>
        <dbReference type="Proteomes" id="UP001165498"/>
    </source>
</evidence>
<keyword evidence="4" id="KW-1185">Reference proteome</keyword>
<feature type="chain" id="PRO_5047214916" evidence="2">
    <location>
        <begin position="22"/>
        <end position="292"/>
    </location>
</feature>
<proteinExistence type="predicted"/>
<dbReference type="RefSeq" id="WP_255911838.1">
    <property type="nucleotide sequence ID" value="NZ_JANFQO010000003.1"/>
</dbReference>
<protein>
    <submittedName>
        <fullName evidence="3">Uncharacterized protein</fullName>
    </submittedName>
</protein>
<reference evidence="3" key="1">
    <citation type="submission" date="2022-07" db="EMBL/GenBank/DDBJ databases">
        <title>Tahibacter sp., a new gammaproteobacterium isolated from the silt sample collected at pig farm.</title>
        <authorList>
            <person name="Chen H."/>
        </authorList>
    </citation>
    <scope>NUCLEOTIDE SEQUENCE</scope>
    <source>
        <strain evidence="3">P2K</strain>
    </source>
</reference>
<feature type="signal peptide" evidence="2">
    <location>
        <begin position="1"/>
        <end position="21"/>
    </location>
</feature>
<keyword evidence="2" id="KW-0732">Signal</keyword>
<evidence type="ECO:0000313" key="3">
    <source>
        <dbReference type="EMBL" id="MCQ4163975.1"/>
    </source>
</evidence>
<dbReference type="Proteomes" id="UP001165498">
    <property type="component" value="Unassembled WGS sequence"/>
</dbReference>
<evidence type="ECO:0000256" key="1">
    <source>
        <dbReference type="SAM" id="MobiDB-lite"/>
    </source>
</evidence>
<accession>A0ABT1QN64</accession>
<feature type="compositionally biased region" description="Low complexity" evidence="1">
    <location>
        <begin position="274"/>
        <end position="292"/>
    </location>
</feature>
<name>A0ABT1QN64_9GAMM</name>
<comment type="caution">
    <text evidence="3">The sequence shown here is derived from an EMBL/GenBank/DDBJ whole genome shotgun (WGS) entry which is preliminary data.</text>
</comment>
<sequence>MKSRSAAFAAAALLAAGQAAAQLLPGGTDADPEKLRATEALGLRIYRHDRAAALATDALLAKRKYRNDKRVSGWLTEAREDAVLVSFVSGRDGEAPAILYQITVPDGDARRIKPEAVDPPRSLAPSQQNALQARKTVLQSRYEACTPSYNTVVLPSDSGGPGWSVFLLPSTTNAKQIPFGGAHRMEVSGDGMTITQSRRYTNTCIAFDRGAMPRKAEEAALFVSHLLDPAPTELHVWLNQMIGKPVVVMTSTNRSIWMVSDARIRFLEKKDDGGAPAADDAAATRPAGAAGD</sequence>
<evidence type="ECO:0000256" key="2">
    <source>
        <dbReference type="SAM" id="SignalP"/>
    </source>
</evidence>